<dbReference type="AlphaFoldDB" id="A0A426SD08"/>
<dbReference type="NCBIfam" id="TIGR03882">
    <property type="entry name" value="cyclo_dehyd_2"/>
    <property type="match status" value="1"/>
</dbReference>
<organism evidence="2 3">
    <name type="scientific">Streptomyces griseofuscus</name>
    <dbReference type="NCBI Taxonomy" id="146922"/>
    <lineage>
        <taxon>Bacteria</taxon>
        <taxon>Bacillati</taxon>
        <taxon>Actinomycetota</taxon>
        <taxon>Actinomycetes</taxon>
        <taxon>Kitasatosporales</taxon>
        <taxon>Streptomycetaceae</taxon>
        <taxon>Streptomyces</taxon>
    </lineage>
</organism>
<proteinExistence type="predicted"/>
<dbReference type="SUPFAM" id="SSF69572">
    <property type="entry name" value="Activating enzymes of the ubiquitin-like proteins"/>
    <property type="match status" value="1"/>
</dbReference>
<dbReference type="PANTHER" id="PTHR37809:SF1">
    <property type="entry name" value="RIBOSOMAL PROTEIN S12 METHYLTHIOTRANSFERASE ACCESSORY FACTOR YCAO"/>
    <property type="match status" value="1"/>
</dbReference>
<dbReference type="InterPro" id="IPR022291">
    <property type="entry name" value="Bacteriocin_synth_cyclodeHase"/>
</dbReference>
<dbReference type="PROSITE" id="PS51664">
    <property type="entry name" value="YCAO"/>
    <property type="match status" value="1"/>
</dbReference>
<dbReference type="Gene3D" id="3.30.1330.230">
    <property type="match status" value="1"/>
</dbReference>
<dbReference type="PANTHER" id="PTHR37809">
    <property type="entry name" value="RIBOSOMAL PROTEIN S12 METHYLTHIOTRANSFERASE ACCESSORY FACTOR YCAO"/>
    <property type="match status" value="1"/>
</dbReference>
<dbReference type="InterPro" id="IPR003776">
    <property type="entry name" value="YcaO-like_dom"/>
</dbReference>
<gene>
    <name evidence="2" type="ORF">CQW44_05850</name>
</gene>
<dbReference type="Gene3D" id="3.90.930.60">
    <property type="match status" value="1"/>
</dbReference>
<dbReference type="GO" id="GO:0008641">
    <property type="term" value="F:ubiquitin-like modifier activating enzyme activity"/>
    <property type="evidence" value="ECO:0007669"/>
    <property type="project" value="InterPro"/>
</dbReference>
<dbReference type="RefSeq" id="WP_125212822.1">
    <property type="nucleotide sequence ID" value="NZ_PDES01000002.1"/>
</dbReference>
<dbReference type="Gene3D" id="3.40.50.720">
    <property type="entry name" value="NAD(P)-binding Rossmann-like Domain"/>
    <property type="match status" value="1"/>
</dbReference>
<keyword evidence="3" id="KW-1185">Reference proteome</keyword>
<feature type="domain" description="YcaO" evidence="1">
    <location>
        <begin position="387"/>
        <end position="762"/>
    </location>
</feature>
<dbReference type="NCBIfam" id="TIGR00702">
    <property type="entry name" value="YcaO-type kinase domain"/>
    <property type="match status" value="1"/>
</dbReference>
<reference evidence="2 3" key="1">
    <citation type="submission" date="2017-10" db="EMBL/GenBank/DDBJ databases">
        <title>Draft genome of actinobacteria isolated from guarana (Paullinia cupana (Mart.) Ducke.</title>
        <authorList>
            <person name="Siqueira K.A."/>
            <person name="Liotti R.G."/>
            <person name="Mendes T.A."/>
            <person name="Soares M.A."/>
        </authorList>
    </citation>
    <scope>NUCLEOTIDE SEQUENCE [LARGE SCALE GENOMIC DNA]</scope>
    <source>
        <strain evidence="2 3">199</strain>
    </source>
</reference>
<dbReference type="Gene3D" id="3.30.160.660">
    <property type="match status" value="1"/>
</dbReference>
<dbReference type="Gene3D" id="3.30.40.250">
    <property type="match status" value="1"/>
</dbReference>
<dbReference type="Proteomes" id="UP000276379">
    <property type="component" value="Unassembled WGS sequence"/>
</dbReference>
<sequence length="762" mass="83110">MTRRGGNERTPLIGFKRHLRPEVIPGDAVYLMSEHGVTAVRGPHLAALAPLLDGTRDLAALLDAAAPDVPPARVAQIVGQLTRCGLLDHRTPQDSAAEDSAARAYWDLAATDASGTKGAVRVVTVGDPDDGGLAAACRRAGVPVARPGLPAALDLVVCADYLDPRLSDVDAARRADGRPWLLAKLCGTTLWVGPVFRPGAETGACWNCLAHRLRAHRSAEAPVRVAHGEAAVGVPHAGLPATVALGAQIATLECAKWLAGHRGKEHDSVITLDTLNLSSRAHPLTRRPQCPQCGDSSLMARQSARPVVLAERHRTVRTSGGHRALSPQAMLDRYRHLVDPITGVVKEIRRDTRGPDLLNVYRAGHNLALNPRHMTELNASLRQESSGKGRTPLDAQVGALCEAVERISGRWQGDEAVVRGSLRTLGPDTVHPGDCQLWHERQFAERARWNAGGHPFHQVAEPFEVDAELDWSPVWSLTRERHVLFPTALLYYHAPDTVGRRMVRADSNGCAAGSTLEDAALQGLLELVERDAVALWWYNRTRQPGVELTASDDGWTADVLQAHRELNREVWALDLSSDLGVPVFAALSRRTDRAARNTAEDIVFGFGAHPDPAIALSRAVTELNQMLPPVLGSRPDGTGYACADPVALHWWRTASRDRMPYLAPDPRVPSRTPLDYRRSAAGCLLEEFHNLRRTVENKGLEVCILDQTRPDLGLPVVRILVPGLRHFWPRFAPGRIFDVPVSLGRLAEPTPYRELNPIPLFV</sequence>
<dbReference type="Pfam" id="PF02624">
    <property type="entry name" value="YcaO"/>
    <property type="match status" value="1"/>
</dbReference>
<name>A0A426SD08_9ACTN</name>
<dbReference type="InterPro" id="IPR035985">
    <property type="entry name" value="Ubiquitin-activating_enz"/>
</dbReference>
<evidence type="ECO:0000259" key="1">
    <source>
        <dbReference type="PROSITE" id="PS51664"/>
    </source>
</evidence>
<accession>A0A426SD08</accession>
<protein>
    <recommendedName>
        <fullName evidence="1">YcaO domain-containing protein</fullName>
    </recommendedName>
</protein>
<dbReference type="InterPro" id="IPR027624">
    <property type="entry name" value="TOMM_cyclo_SagD"/>
</dbReference>
<dbReference type="NCBIfam" id="TIGR03604">
    <property type="entry name" value="TOMM_cyclo_SagD"/>
    <property type="match status" value="1"/>
</dbReference>
<evidence type="ECO:0000313" key="2">
    <source>
        <dbReference type="EMBL" id="RRQ88670.1"/>
    </source>
</evidence>
<evidence type="ECO:0000313" key="3">
    <source>
        <dbReference type="Proteomes" id="UP000276379"/>
    </source>
</evidence>
<comment type="caution">
    <text evidence="2">The sequence shown here is derived from an EMBL/GenBank/DDBJ whole genome shotgun (WGS) entry which is preliminary data.</text>
</comment>
<dbReference type="EMBL" id="PDES01000002">
    <property type="protein sequence ID" value="RRQ88670.1"/>
    <property type="molecule type" value="Genomic_DNA"/>
</dbReference>